<evidence type="ECO:0000313" key="2">
    <source>
        <dbReference type="Proteomes" id="UP000237000"/>
    </source>
</evidence>
<evidence type="ECO:0000313" key="1">
    <source>
        <dbReference type="EMBL" id="PON67523.1"/>
    </source>
</evidence>
<accession>A0A2P5D2K0</accession>
<dbReference type="Proteomes" id="UP000237000">
    <property type="component" value="Unassembled WGS sequence"/>
</dbReference>
<organism evidence="1 2">
    <name type="scientific">Trema orientale</name>
    <name type="common">Charcoal tree</name>
    <name type="synonym">Celtis orientalis</name>
    <dbReference type="NCBI Taxonomy" id="63057"/>
    <lineage>
        <taxon>Eukaryota</taxon>
        <taxon>Viridiplantae</taxon>
        <taxon>Streptophyta</taxon>
        <taxon>Embryophyta</taxon>
        <taxon>Tracheophyta</taxon>
        <taxon>Spermatophyta</taxon>
        <taxon>Magnoliopsida</taxon>
        <taxon>eudicotyledons</taxon>
        <taxon>Gunneridae</taxon>
        <taxon>Pentapetalae</taxon>
        <taxon>rosids</taxon>
        <taxon>fabids</taxon>
        <taxon>Rosales</taxon>
        <taxon>Cannabaceae</taxon>
        <taxon>Trema</taxon>
    </lineage>
</organism>
<dbReference type="AlphaFoldDB" id="A0A2P5D2K0"/>
<protein>
    <submittedName>
        <fullName evidence="1">Uncharacterized protein</fullName>
    </submittedName>
</protein>
<proteinExistence type="predicted"/>
<name>A0A2P5D2K0_TREOI</name>
<keyword evidence="2" id="KW-1185">Reference proteome</keyword>
<reference evidence="2" key="1">
    <citation type="submission" date="2016-06" db="EMBL/GenBank/DDBJ databases">
        <title>Parallel loss of symbiosis genes in relatives of nitrogen-fixing non-legume Parasponia.</title>
        <authorList>
            <person name="Van Velzen R."/>
            <person name="Holmer R."/>
            <person name="Bu F."/>
            <person name="Rutten L."/>
            <person name="Van Zeijl A."/>
            <person name="Liu W."/>
            <person name="Santuari L."/>
            <person name="Cao Q."/>
            <person name="Sharma T."/>
            <person name="Shen D."/>
            <person name="Roswanjaya Y."/>
            <person name="Wardhani T."/>
            <person name="Kalhor M.S."/>
            <person name="Jansen J."/>
            <person name="Van den Hoogen J."/>
            <person name="Gungor B."/>
            <person name="Hartog M."/>
            <person name="Hontelez J."/>
            <person name="Verver J."/>
            <person name="Yang W.-C."/>
            <person name="Schijlen E."/>
            <person name="Repin R."/>
            <person name="Schilthuizen M."/>
            <person name="Schranz E."/>
            <person name="Heidstra R."/>
            <person name="Miyata K."/>
            <person name="Fedorova E."/>
            <person name="Kohlen W."/>
            <person name="Bisseling T."/>
            <person name="Smit S."/>
            <person name="Geurts R."/>
        </authorList>
    </citation>
    <scope>NUCLEOTIDE SEQUENCE [LARGE SCALE GENOMIC DNA]</scope>
    <source>
        <strain evidence="2">cv. RG33-2</strain>
    </source>
</reference>
<sequence>DRTPRFPLSRFSFLISNTFSALKTINPPRNRGEASLNSSLILIYHSLKKSLSSKDPKAE</sequence>
<gene>
    <name evidence="1" type="ORF">TorRG33x02_264300</name>
</gene>
<feature type="non-terminal residue" evidence="1">
    <location>
        <position position="1"/>
    </location>
</feature>
<dbReference type="EMBL" id="JXTC01000303">
    <property type="protein sequence ID" value="PON67523.1"/>
    <property type="molecule type" value="Genomic_DNA"/>
</dbReference>
<comment type="caution">
    <text evidence="1">The sequence shown here is derived from an EMBL/GenBank/DDBJ whole genome shotgun (WGS) entry which is preliminary data.</text>
</comment>
<dbReference type="InParanoid" id="A0A2P5D2K0"/>